<comment type="caution">
    <text evidence="1">The sequence shown here is derived from an EMBL/GenBank/DDBJ whole genome shotgun (WGS) entry which is preliminary data.</text>
</comment>
<dbReference type="Proteomes" id="UP000583929">
    <property type="component" value="Unassembled WGS sequence"/>
</dbReference>
<organism evidence="1 2">
    <name type="scientific">Cannabis sativa</name>
    <name type="common">Hemp</name>
    <name type="synonym">Marijuana</name>
    <dbReference type="NCBI Taxonomy" id="3483"/>
    <lineage>
        <taxon>Eukaryota</taxon>
        <taxon>Viridiplantae</taxon>
        <taxon>Streptophyta</taxon>
        <taxon>Embryophyta</taxon>
        <taxon>Tracheophyta</taxon>
        <taxon>Spermatophyta</taxon>
        <taxon>Magnoliopsida</taxon>
        <taxon>eudicotyledons</taxon>
        <taxon>Gunneridae</taxon>
        <taxon>Pentapetalae</taxon>
        <taxon>rosids</taxon>
        <taxon>fabids</taxon>
        <taxon>Rosales</taxon>
        <taxon>Cannabaceae</taxon>
        <taxon>Cannabis</taxon>
    </lineage>
</organism>
<reference evidence="1 2" key="1">
    <citation type="journal article" date="2020" name="bioRxiv">
        <title>Sequence and annotation of 42 cannabis genomes reveals extensive copy number variation in cannabinoid synthesis and pathogen resistance genes.</title>
        <authorList>
            <person name="Mckernan K.J."/>
            <person name="Helbert Y."/>
            <person name="Kane L.T."/>
            <person name="Ebling H."/>
            <person name="Zhang L."/>
            <person name="Liu B."/>
            <person name="Eaton Z."/>
            <person name="Mclaughlin S."/>
            <person name="Kingan S."/>
            <person name="Baybayan P."/>
            <person name="Concepcion G."/>
            <person name="Jordan M."/>
            <person name="Riva A."/>
            <person name="Barbazuk W."/>
            <person name="Harkins T."/>
        </authorList>
    </citation>
    <scope>NUCLEOTIDE SEQUENCE [LARGE SCALE GENOMIC DNA]</scope>
    <source>
        <strain evidence="2">cv. Jamaican Lion 4</strain>
        <tissue evidence="1">Leaf</tissue>
    </source>
</reference>
<dbReference type="AlphaFoldDB" id="A0A7J6EPN0"/>
<protein>
    <submittedName>
        <fullName evidence="1">Uncharacterized protein</fullName>
    </submittedName>
</protein>
<evidence type="ECO:0000313" key="1">
    <source>
        <dbReference type="EMBL" id="KAF4359669.1"/>
    </source>
</evidence>
<proteinExistence type="predicted"/>
<name>A0A7J6EPN0_CANSA</name>
<evidence type="ECO:0000313" key="2">
    <source>
        <dbReference type="Proteomes" id="UP000583929"/>
    </source>
</evidence>
<keyword evidence="2" id="KW-1185">Reference proteome</keyword>
<accession>A0A7J6EPN0</accession>
<dbReference type="EMBL" id="JAATIQ010000364">
    <property type="protein sequence ID" value="KAF4359669.1"/>
    <property type="molecule type" value="Genomic_DNA"/>
</dbReference>
<gene>
    <name evidence="1" type="ORF">G4B88_000480</name>
</gene>
<sequence length="125" mass="13747">MAAEDDDGSSSFGVAVERKRSEIRRVHSSLVTPLLACPIHRLQFLSSIQLCSRTATKFQTWIHIKIGIDLRRHVETFQQGWDYSPHCGAHSSAIRLSKDLQSAVGGILISKPASASDGCKFITNP</sequence>